<evidence type="ECO:0000313" key="2">
    <source>
        <dbReference type="EMBL" id="PUE04169.1"/>
    </source>
</evidence>
<keyword evidence="1" id="KW-0472">Membrane</keyword>
<protein>
    <recommendedName>
        <fullName evidence="4">2TM domain-containing protein</fullName>
    </recommendedName>
</protein>
<dbReference type="Proteomes" id="UP000250928">
    <property type="component" value="Unassembled WGS sequence"/>
</dbReference>
<feature type="transmembrane region" description="Helical" evidence="1">
    <location>
        <begin position="41"/>
        <end position="69"/>
    </location>
</feature>
<sequence length="78" mass="8972">MSAERKRATVRTLRYGAISLLLYILLYLFNVEILARSREGGWSFILPMAIAFLFSIVHGGFTGQFWELFGIRARTTKK</sequence>
<keyword evidence="1" id="KW-1133">Transmembrane helix</keyword>
<evidence type="ECO:0000256" key="1">
    <source>
        <dbReference type="SAM" id="Phobius"/>
    </source>
</evidence>
<gene>
    <name evidence="2" type="ORF">C3L24_03620</name>
</gene>
<reference evidence="2 3" key="1">
    <citation type="submission" date="2018-01" db="EMBL/GenBank/DDBJ databases">
        <title>Novel co-symbiosis in the lucinid bivalve Phacoides pectinatus.</title>
        <authorList>
            <person name="Lim S.J."/>
            <person name="Davis B.G."/>
            <person name="Gill D.E."/>
            <person name="Engel A.S."/>
            <person name="Anderson L.C."/>
            <person name="Campbell B.J."/>
        </authorList>
    </citation>
    <scope>NUCLEOTIDE SEQUENCE [LARGE SCALE GENOMIC DNA]</scope>
    <source>
        <strain evidence="2">N3_P5</strain>
    </source>
</reference>
<proteinExistence type="predicted"/>
<keyword evidence="1" id="KW-0812">Transmembrane</keyword>
<evidence type="ECO:0000313" key="3">
    <source>
        <dbReference type="Proteomes" id="UP000250928"/>
    </source>
</evidence>
<evidence type="ECO:0008006" key="4">
    <source>
        <dbReference type="Google" id="ProtNLM"/>
    </source>
</evidence>
<dbReference type="AlphaFoldDB" id="A0A657Q2Q1"/>
<name>A0A657Q2Q1_9GAMM</name>
<accession>A0A657Q2Q1</accession>
<feature type="transmembrane region" description="Helical" evidence="1">
    <location>
        <begin position="12"/>
        <end position="29"/>
    </location>
</feature>
<comment type="caution">
    <text evidence="2">The sequence shown here is derived from an EMBL/GenBank/DDBJ whole genome shotgun (WGS) entry which is preliminary data.</text>
</comment>
<organism evidence="2 3">
    <name type="scientific">Candidatus Sedimenticola endophacoides</name>
    <dbReference type="NCBI Taxonomy" id="2548426"/>
    <lineage>
        <taxon>Bacteria</taxon>
        <taxon>Pseudomonadati</taxon>
        <taxon>Pseudomonadota</taxon>
        <taxon>Gammaproteobacteria</taxon>
        <taxon>Chromatiales</taxon>
        <taxon>Sedimenticolaceae</taxon>
        <taxon>Sedimenticola</taxon>
    </lineage>
</organism>
<dbReference type="EMBL" id="PQCO01000135">
    <property type="protein sequence ID" value="PUE04169.1"/>
    <property type="molecule type" value="Genomic_DNA"/>
</dbReference>